<dbReference type="Pfam" id="PF13031">
    <property type="entry name" value="DUF3892"/>
    <property type="match status" value="1"/>
</dbReference>
<accession>A0A562T5Q5</accession>
<name>A0A562T5Q5_CHIJA</name>
<protein>
    <submittedName>
        <fullName evidence="1">Uncharacterized protein DUF3892</fullName>
    </submittedName>
</protein>
<dbReference type="EMBL" id="VLLG01000003">
    <property type="protein sequence ID" value="TWI88584.1"/>
    <property type="molecule type" value="Genomic_DNA"/>
</dbReference>
<organism evidence="1 2">
    <name type="scientific">Chitinophaga japonensis</name>
    <name type="common">Flexibacter japonensis</name>
    <dbReference type="NCBI Taxonomy" id="104662"/>
    <lineage>
        <taxon>Bacteria</taxon>
        <taxon>Pseudomonadati</taxon>
        <taxon>Bacteroidota</taxon>
        <taxon>Chitinophagia</taxon>
        <taxon>Chitinophagales</taxon>
        <taxon>Chitinophagaceae</taxon>
        <taxon>Chitinophaga</taxon>
    </lineage>
</organism>
<comment type="caution">
    <text evidence="1">The sequence shown here is derived from an EMBL/GenBank/DDBJ whole genome shotgun (WGS) entry which is preliminary data.</text>
</comment>
<dbReference type="RefSeq" id="WP_145714179.1">
    <property type="nucleotide sequence ID" value="NZ_BAAAFY010000001.1"/>
</dbReference>
<dbReference type="AlphaFoldDB" id="A0A562T5Q5"/>
<sequence>MANYEVTCIHKQDHNDPDKRITHLGGAGWKLTSSEVIWYIENNVHTYHTYVNGRRANIEVVDGPNGKYLRTDADARWTNNLLALPECR</sequence>
<keyword evidence="2" id="KW-1185">Reference proteome</keyword>
<dbReference type="InterPro" id="IPR024997">
    <property type="entry name" value="DUF3892"/>
</dbReference>
<dbReference type="OrthoDB" id="676122at2"/>
<proteinExistence type="predicted"/>
<evidence type="ECO:0000313" key="1">
    <source>
        <dbReference type="EMBL" id="TWI88584.1"/>
    </source>
</evidence>
<gene>
    <name evidence="1" type="ORF">LX66_2670</name>
</gene>
<evidence type="ECO:0000313" key="2">
    <source>
        <dbReference type="Proteomes" id="UP000316778"/>
    </source>
</evidence>
<dbReference type="Proteomes" id="UP000316778">
    <property type="component" value="Unassembled WGS sequence"/>
</dbReference>
<reference evidence="1 2" key="1">
    <citation type="journal article" date="2013" name="Stand. Genomic Sci.">
        <title>Genomic Encyclopedia of Type Strains, Phase I: The one thousand microbial genomes (KMG-I) project.</title>
        <authorList>
            <person name="Kyrpides N.C."/>
            <person name="Woyke T."/>
            <person name="Eisen J.A."/>
            <person name="Garrity G."/>
            <person name="Lilburn T.G."/>
            <person name="Beck B.J."/>
            <person name="Whitman W.B."/>
            <person name="Hugenholtz P."/>
            <person name="Klenk H.P."/>
        </authorList>
    </citation>
    <scope>NUCLEOTIDE SEQUENCE [LARGE SCALE GENOMIC DNA]</scope>
    <source>
        <strain evidence="1 2">DSM 13484</strain>
    </source>
</reference>